<dbReference type="Proteomes" id="UP001189122">
    <property type="component" value="Unassembled WGS sequence"/>
</dbReference>
<comment type="caution">
    <text evidence="1">The sequence shown here is derived from an EMBL/GenBank/DDBJ whole genome shotgun (WGS) entry which is preliminary data.</text>
</comment>
<organism evidence="1 2">
    <name type="scientific">Spirodela intermedia</name>
    <name type="common">Intermediate duckweed</name>
    <dbReference type="NCBI Taxonomy" id="51605"/>
    <lineage>
        <taxon>Eukaryota</taxon>
        <taxon>Viridiplantae</taxon>
        <taxon>Streptophyta</taxon>
        <taxon>Embryophyta</taxon>
        <taxon>Tracheophyta</taxon>
        <taxon>Spermatophyta</taxon>
        <taxon>Magnoliopsida</taxon>
        <taxon>Liliopsida</taxon>
        <taxon>Araceae</taxon>
        <taxon>Lemnoideae</taxon>
        <taxon>Spirodela</taxon>
    </lineage>
</organism>
<evidence type="ECO:0000313" key="2">
    <source>
        <dbReference type="Proteomes" id="UP001189122"/>
    </source>
</evidence>
<reference evidence="2" key="1">
    <citation type="journal article" date="2020" name="Sci. Rep.">
        <title>Chromosome-scale genome assembly for the duckweed Spirodela intermedia, integrating cytogenetic maps, PacBio and Oxford Nanopore libraries.</title>
        <authorList>
            <person name="Hoang P.T.N."/>
            <person name="Fiebig A."/>
            <person name="Novak P."/>
            <person name="Macas J."/>
            <person name="Cao H.X."/>
            <person name="Stepanenko A."/>
            <person name="Chen G."/>
            <person name="Borisjuk N."/>
            <person name="Scholz U."/>
            <person name="Schubert I."/>
        </authorList>
    </citation>
    <scope>NUCLEOTIDE SEQUENCE [LARGE SCALE GENOMIC DNA]</scope>
</reference>
<name>A0ABN7ECE5_SPIIN</name>
<evidence type="ECO:0008006" key="3">
    <source>
        <dbReference type="Google" id="ProtNLM"/>
    </source>
</evidence>
<evidence type="ECO:0000313" key="1">
    <source>
        <dbReference type="EMBL" id="CAA6675391.1"/>
    </source>
</evidence>
<accession>A0ABN7ECE5</accession>
<protein>
    <recommendedName>
        <fullName evidence="3">Ribosomal protein S7</fullName>
    </recommendedName>
</protein>
<proteinExistence type="predicted"/>
<dbReference type="EMBL" id="CACRZD030000299">
    <property type="protein sequence ID" value="CAA6675391.1"/>
    <property type="molecule type" value="Genomic_DNA"/>
</dbReference>
<keyword evidence="2" id="KW-1185">Reference proteome</keyword>
<sequence length="27" mass="3127">MPKTKKAKEEEEEEALPTSDVVYVYVL</sequence>
<gene>
    <name evidence="1" type="ORF">SI7747_UN021733</name>
</gene>